<evidence type="ECO:0000256" key="4">
    <source>
        <dbReference type="ARBA" id="ARBA00022692"/>
    </source>
</evidence>
<dbReference type="CDD" id="cd06261">
    <property type="entry name" value="TM_PBP2"/>
    <property type="match status" value="1"/>
</dbReference>
<dbReference type="InterPro" id="IPR045621">
    <property type="entry name" value="BPD_transp_1_N"/>
</dbReference>
<organism evidence="9 10">
    <name type="scientific">Phycicoccus duodecadis</name>
    <dbReference type="NCBI Taxonomy" id="173053"/>
    <lineage>
        <taxon>Bacteria</taxon>
        <taxon>Bacillati</taxon>
        <taxon>Actinomycetota</taxon>
        <taxon>Actinomycetes</taxon>
        <taxon>Micrococcales</taxon>
        <taxon>Intrasporangiaceae</taxon>
        <taxon>Phycicoccus</taxon>
    </lineage>
</organism>
<evidence type="ECO:0000256" key="3">
    <source>
        <dbReference type="ARBA" id="ARBA00022475"/>
    </source>
</evidence>
<keyword evidence="10" id="KW-1185">Reference proteome</keyword>
<feature type="transmembrane region" description="Helical" evidence="7">
    <location>
        <begin position="12"/>
        <end position="33"/>
    </location>
</feature>
<dbReference type="GO" id="GO:0005886">
    <property type="term" value="C:plasma membrane"/>
    <property type="evidence" value="ECO:0007669"/>
    <property type="project" value="UniProtKB-SubCell"/>
</dbReference>
<accession>A0A2N3YM21</accession>
<dbReference type="EMBL" id="PJNE01000001">
    <property type="protein sequence ID" value="PKW27858.1"/>
    <property type="molecule type" value="Genomic_DNA"/>
</dbReference>
<evidence type="ECO:0000256" key="5">
    <source>
        <dbReference type="ARBA" id="ARBA00022989"/>
    </source>
</evidence>
<reference evidence="9 10" key="1">
    <citation type="submission" date="2017-12" db="EMBL/GenBank/DDBJ databases">
        <title>Sequencing the genomes of 1000 Actinobacteria strains.</title>
        <authorList>
            <person name="Klenk H.-P."/>
        </authorList>
    </citation>
    <scope>NUCLEOTIDE SEQUENCE [LARGE SCALE GENOMIC DNA]</scope>
    <source>
        <strain evidence="9 10">DSM 12806</strain>
    </source>
</reference>
<dbReference type="SUPFAM" id="SSF161098">
    <property type="entry name" value="MetI-like"/>
    <property type="match status" value="1"/>
</dbReference>
<dbReference type="Gene3D" id="1.10.3720.10">
    <property type="entry name" value="MetI-like"/>
    <property type="match status" value="1"/>
</dbReference>
<evidence type="ECO:0000256" key="7">
    <source>
        <dbReference type="RuleBase" id="RU363032"/>
    </source>
</evidence>
<evidence type="ECO:0000256" key="1">
    <source>
        <dbReference type="ARBA" id="ARBA00004651"/>
    </source>
</evidence>
<protein>
    <submittedName>
        <fullName evidence="9">Peptide/nickel transport system permease protein</fullName>
    </submittedName>
</protein>
<comment type="caution">
    <text evidence="9">The sequence shown here is derived from an EMBL/GenBank/DDBJ whole genome shotgun (WGS) entry which is preliminary data.</text>
</comment>
<comment type="subcellular location">
    <subcellularLocation>
        <location evidence="1 7">Cell membrane</location>
        <topology evidence="1 7">Multi-pass membrane protein</topology>
    </subcellularLocation>
</comment>
<dbReference type="Pfam" id="PF19300">
    <property type="entry name" value="BPD_transp_1_N"/>
    <property type="match status" value="1"/>
</dbReference>
<dbReference type="GO" id="GO:0055085">
    <property type="term" value="P:transmembrane transport"/>
    <property type="evidence" value="ECO:0007669"/>
    <property type="project" value="InterPro"/>
</dbReference>
<sequence length="321" mass="34398">MPPLALFVLKRVGHGLVTLWFAVTITFLLLRLLPGDPATAIASTNMDAQMRQELLTKYGLTDPLPVQYAKYIGQLLHGDLGTSFSQSQPVTTVLMARLPWTVLLAGSTVLLTVLIGIPLGVTAATHAQGALDRAVQVLGVTGQSLFVPSVGIFLLYVFGLQLGWFPIGGAYGEGVYGAAWYLDVLRHLALPLLSLVMVSIGSYVLTLRSTLIDALGEDFCTLARAKGTPERLVVWKHGLRNALLPTTTLLGLQLGFLVGGSVLTETIFAYPGVGRAIYESVIRLDFPVLQGAFLLLAATVVVANMLTDLAYGLLDPRVRNS</sequence>
<proteinExistence type="inferred from homology"/>
<feature type="domain" description="ABC transmembrane type-1" evidence="8">
    <location>
        <begin position="98"/>
        <end position="307"/>
    </location>
</feature>
<dbReference type="PANTHER" id="PTHR43163:SF6">
    <property type="entry name" value="DIPEPTIDE TRANSPORT SYSTEM PERMEASE PROTEIN DPPB-RELATED"/>
    <property type="match status" value="1"/>
</dbReference>
<keyword evidence="2 7" id="KW-0813">Transport</keyword>
<keyword evidence="6 7" id="KW-0472">Membrane</keyword>
<keyword evidence="4 7" id="KW-0812">Transmembrane</keyword>
<evidence type="ECO:0000313" key="10">
    <source>
        <dbReference type="Proteomes" id="UP000233781"/>
    </source>
</evidence>
<dbReference type="OrthoDB" id="5169641at2"/>
<feature type="transmembrane region" description="Helical" evidence="7">
    <location>
        <begin position="184"/>
        <end position="205"/>
    </location>
</feature>
<keyword evidence="3" id="KW-1003">Cell membrane</keyword>
<name>A0A2N3YM21_9MICO</name>
<feature type="transmembrane region" description="Helical" evidence="7">
    <location>
        <begin position="291"/>
        <end position="314"/>
    </location>
</feature>
<dbReference type="InterPro" id="IPR035906">
    <property type="entry name" value="MetI-like_sf"/>
</dbReference>
<evidence type="ECO:0000256" key="6">
    <source>
        <dbReference type="ARBA" id="ARBA00023136"/>
    </source>
</evidence>
<feature type="transmembrane region" description="Helical" evidence="7">
    <location>
        <begin position="145"/>
        <end position="164"/>
    </location>
</feature>
<evidence type="ECO:0000256" key="2">
    <source>
        <dbReference type="ARBA" id="ARBA00022448"/>
    </source>
</evidence>
<dbReference type="Proteomes" id="UP000233781">
    <property type="component" value="Unassembled WGS sequence"/>
</dbReference>
<comment type="similarity">
    <text evidence="7">Belongs to the binding-protein-dependent transport system permease family.</text>
</comment>
<dbReference type="Pfam" id="PF00528">
    <property type="entry name" value="BPD_transp_1"/>
    <property type="match status" value="1"/>
</dbReference>
<dbReference type="PROSITE" id="PS50928">
    <property type="entry name" value="ABC_TM1"/>
    <property type="match status" value="1"/>
</dbReference>
<feature type="transmembrane region" description="Helical" evidence="7">
    <location>
        <begin position="100"/>
        <end position="124"/>
    </location>
</feature>
<evidence type="ECO:0000313" key="9">
    <source>
        <dbReference type="EMBL" id="PKW27858.1"/>
    </source>
</evidence>
<evidence type="ECO:0000259" key="8">
    <source>
        <dbReference type="PROSITE" id="PS50928"/>
    </source>
</evidence>
<dbReference type="RefSeq" id="WP_101396221.1">
    <property type="nucleotide sequence ID" value="NZ_PJNE01000001.1"/>
</dbReference>
<dbReference type="PANTHER" id="PTHR43163">
    <property type="entry name" value="DIPEPTIDE TRANSPORT SYSTEM PERMEASE PROTEIN DPPB-RELATED"/>
    <property type="match status" value="1"/>
</dbReference>
<keyword evidence="5 7" id="KW-1133">Transmembrane helix</keyword>
<dbReference type="AlphaFoldDB" id="A0A2N3YM21"/>
<gene>
    <name evidence="9" type="ORF">ATL31_2709</name>
</gene>
<dbReference type="InterPro" id="IPR000515">
    <property type="entry name" value="MetI-like"/>
</dbReference>
<feature type="transmembrane region" description="Helical" evidence="7">
    <location>
        <begin position="249"/>
        <end position="271"/>
    </location>
</feature>